<evidence type="ECO:0000313" key="2">
    <source>
        <dbReference type="Proteomes" id="UP001141806"/>
    </source>
</evidence>
<name>A0A9Q0H0S5_9MAGN</name>
<protein>
    <submittedName>
        <fullName evidence="1">Uncharacterized protein</fullName>
    </submittedName>
</protein>
<accession>A0A9Q0H0S5</accession>
<reference evidence="1" key="1">
    <citation type="journal article" date="2023" name="Plant J.">
        <title>The genome of the king protea, Protea cynaroides.</title>
        <authorList>
            <person name="Chang J."/>
            <person name="Duong T.A."/>
            <person name="Schoeman C."/>
            <person name="Ma X."/>
            <person name="Roodt D."/>
            <person name="Barker N."/>
            <person name="Li Z."/>
            <person name="Van de Peer Y."/>
            <person name="Mizrachi E."/>
        </authorList>
    </citation>
    <scope>NUCLEOTIDE SEQUENCE</scope>
    <source>
        <tissue evidence="1">Young leaves</tissue>
    </source>
</reference>
<dbReference type="EMBL" id="JAMYWD010000010">
    <property type="protein sequence ID" value="KAJ4957727.1"/>
    <property type="molecule type" value="Genomic_DNA"/>
</dbReference>
<keyword evidence="2" id="KW-1185">Reference proteome</keyword>
<proteinExistence type="predicted"/>
<comment type="caution">
    <text evidence="1">The sequence shown here is derived from an EMBL/GenBank/DDBJ whole genome shotgun (WGS) entry which is preliminary data.</text>
</comment>
<evidence type="ECO:0000313" key="1">
    <source>
        <dbReference type="EMBL" id="KAJ4957727.1"/>
    </source>
</evidence>
<sequence length="251" mass="28688">MVSESFIKITTLARSRHRSWNWSFLSLNVVKFNWLRILEVRHGKRSREGTRGEAPKQLVSYTVEKLVAVNPYIPDILPPDLDRYVNDEQVRPGHLSISSLPTVDALKKGHGQGQLIVLPRNEFNQPELKKNIVDVSSVVVPHNPKMLKKNTADITSIVVPHNPKMLSLFPHVALNFMFRMRSYPHPPTTPSYFFPLWGENHIGRKIGQCGGRVQCKGVEQYYFCHRRHFVCASVLEAAVAIFRSRQFGHAS</sequence>
<dbReference type="AlphaFoldDB" id="A0A9Q0H0S5"/>
<dbReference type="Proteomes" id="UP001141806">
    <property type="component" value="Unassembled WGS sequence"/>
</dbReference>
<gene>
    <name evidence="1" type="ORF">NE237_024838</name>
</gene>
<organism evidence="1 2">
    <name type="scientific">Protea cynaroides</name>
    <dbReference type="NCBI Taxonomy" id="273540"/>
    <lineage>
        <taxon>Eukaryota</taxon>
        <taxon>Viridiplantae</taxon>
        <taxon>Streptophyta</taxon>
        <taxon>Embryophyta</taxon>
        <taxon>Tracheophyta</taxon>
        <taxon>Spermatophyta</taxon>
        <taxon>Magnoliopsida</taxon>
        <taxon>Proteales</taxon>
        <taxon>Proteaceae</taxon>
        <taxon>Protea</taxon>
    </lineage>
</organism>